<dbReference type="PANTHER" id="PTHR44129">
    <property type="entry name" value="WD REPEAT-CONTAINING PROTEIN POP1"/>
    <property type="match status" value="1"/>
</dbReference>
<evidence type="ECO:0000313" key="4">
    <source>
        <dbReference type="EMBL" id="CAE6441989.1"/>
    </source>
</evidence>
<dbReference type="InterPro" id="IPR020472">
    <property type="entry name" value="WD40_PAC1"/>
</dbReference>
<evidence type="ECO:0008006" key="6">
    <source>
        <dbReference type="Google" id="ProtNLM"/>
    </source>
</evidence>
<feature type="repeat" description="WD" evidence="3">
    <location>
        <begin position="227"/>
        <end position="268"/>
    </location>
</feature>
<feature type="repeat" description="WD" evidence="3">
    <location>
        <begin position="4"/>
        <end position="45"/>
    </location>
</feature>
<keyword evidence="1 3" id="KW-0853">WD repeat</keyword>
<name>A0A8H3AWI9_9AGAM</name>
<feature type="repeat" description="WD" evidence="3">
    <location>
        <begin position="269"/>
        <end position="299"/>
    </location>
</feature>
<dbReference type="PROSITE" id="PS50294">
    <property type="entry name" value="WD_REPEATS_REGION"/>
    <property type="match status" value="6"/>
</dbReference>
<dbReference type="Pfam" id="PF00400">
    <property type="entry name" value="WD40"/>
    <property type="match status" value="6"/>
</dbReference>
<evidence type="ECO:0000256" key="2">
    <source>
        <dbReference type="ARBA" id="ARBA00022737"/>
    </source>
</evidence>
<dbReference type="PROSITE" id="PS00678">
    <property type="entry name" value="WD_REPEATS_1"/>
    <property type="match status" value="4"/>
</dbReference>
<reference evidence="4" key="1">
    <citation type="submission" date="2021-01" db="EMBL/GenBank/DDBJ databases">
        <authorList>
            <person name="Kaushik A."/>
        </authorList>
    </citation>
    <scope>NUCLEOTIDE SEQUENCE</scope>
    <source>
        <strain evidence="4">Type strain: AG8-Rh-89/</strain>
    </source>
</reference>
<dbReference type="InterPro" id="IPR001680">
    <property type="entry name" value="WD40_rpt"/>
</dbReference>
<evidence type="ECO:0000256" key="3">
    <source>
        <dbReference type="PROSITE-ProRule" id="PRU00221"/>
    </source>
</evidence>
<sequence length="405" mass="44237">MIVHEGHELPVRSVAFSPDGKSVSSGSRDKTVRIWDAYSSSPIGEPLRGHRDWVRSISYSPPGNVIASGSGDKTIHIWDTNTGRQMGEPMVGDHSFHSIAFSPGAKLIASGCARSLSNYDSSANSVQLWDVQKRIPASDPFKGHTDTVRSVGFSPDGSRVVSGSHDKTIRVWDVERGITMLGPLEGHTGWVRSTAFSPDGSQIVSCSFDCTLRLWDIRSGGMISEPYEGHRGFINSVAFSPCGTYVVSGGKDKTVRLWDVRNGGQVQLYEGHTDRVYSVTFSPCGQYIASGSRDCKVIIRKTWGEDSHLDNPLGSQIPTSQMSTQQMFDCLIGTGCIDLSSQMDTRQESAMIVSGGGFGDIWKGKLHNGGKVAIKAWRTNTLEQCEYKTLKVCSPTYLSTRLDQR</sequence>
<evidence type="ECO:0000256" key="1">
    <source>
        <dbReference type="ARBA" id="ARBA00022574"/>
    </source>
</evidence>
<feature type="repeat" description="WD" evidence="3">
    <location>
        <begin position="141"/>
        <end position="182"/>
    </location>
</feature>
<protein>
    <recommendedName>
        <fullName evidence="6">WD40 repeat-like protein</fullName>
    </recommendedName>
</protein>
<dbReference type="InterPro" id="IPR015943">
    <property type="entry name" value="WD40/YVTN_repeat-like_dom_sf"/>
</dbReference>
<comment type="caution">
    <text evidence="4">The sequence shown here is derived from an EMBL/GenBank/DDBJ whole genome shotgun (WGS) entry which is preliminary data.</text>
</comment>
<accession>A0A8H3AWI9</accession>
<dbReference type="PROSITE" id="PS50082">
    <property type="entry name" value="WD_REPEATS_2"/>
    <property type="match status" value="6"/>
</dbReference>
<feature type="repeat" description="WD" evidence="3">
    <location>
        <begin position="47"/>
        <end position="88"/>
    </location>
</feature>
<dbReference type="Gene3D" id="2.130.10.10">
    <property type="entry name" value="YVTN repeat-like/Quinoprotein amine dehydrogenase"/>
    <property type="match status" value="3"/>
</dbReference>
<dbReference type="SUPFAM" id="SSF50978">
    <property type="entry name" value="WD40 repeat-like"/>
    <property type="match status" value="1"/>
</dbReference>
<feature type="repeat" description="WD" evidence="3">
    <location>
        <begin position="184"/>
        <end position="225"/>
    </location>
</feature>
<organism evidence="4 5">
    <name type="scientific">Rhizoctonia solani</name>
    <dbReference type="NCBI Taxonomy" id="456999"/>
    <lineage>
        <taxon>Eukaryota</taxon>
        <taxon>Fungi</taxon>
        <taxon>Dikarya</taxon>
        <taxon>Basidiomycota</taxon>
        <taxon>Agaricomycotina</taxon>
        <taxon>Agaricomycetes</taxon>
        <taxon>Cantharellales</taxon>
        <taxon>Ceratobasidiaceae</taxon>
        <taxon>Rhizoctonia</taxon>
    </lineage>
</organism>
<keyword evidence="2" id="KW-0677">Repeat</keyword>
<dbReference type="SMART" id="SM00320">
    <property type="entry name" value="WD40"/>
    <property type="match status" value="7"/>
</dbReference>
<dbReference type="PRINTS" id="PR00320">
    <property type="entry name" value="GPROTEINBRPT"/>
</dbReference>
<dbReference type="EMBL" id="CAJMWZ010001780">
    <property type="protein sequence ID" value="CAE6441989.1"/>
    <property type="molecule type" value="Genomic_DNA"/>
</dbReference>
<dbReference type="InterPro" id="IPR036322">
    <property type="entry name" value="WD40_repeat_dom_sf"/>
</dbReference>
<dbReference type="InterPro" id="IPR050349">
    <property type="entry name" value="WD_LIS1/nudF_dynein_reg"/>
</dbReference>
<gene>
    <name evidence="4" type="ORF">RDB_LOCUS31027</name>
</gene>
<dbReference type="InterPro" id="IPR019775">
    <property type="entry name" value="WD40_repeat_CS"/>
</dbReference>
<dbReference type="Proteomes" id="UP000663850">
    <property type="component" value="Unassembled WGS sequence"/>
</dbReference>
<dbReference type="CDD" id="cd00200">
    <property type="entry name" value="WD40"/>
    <property type="match status" value="1"/>
</dbReference>
<evidence type="ECO:0000313" key="5">
    <source>
        <dbReference type="Proteomes" id="UP000663850"/>
    </source>
</evidence>
<proteinExistence type="predicted"/>
<dbReference type="AlphaFoldDB" id="A0A8H3AWI9"/>